<dbReference type="EMBL" id="CM034388">
    <property type="protein sequence ID" value="KAJ0183266.1"/>
    <property type="molecule type" value="Genomic_DNA"/>
</dbReference>
<dbReference type="Proteomes" id="UP000824533">
    <property type="component" value="Linkage Group LG02"/>
</dbReference>
<evidence type="ECO:0000313" key="2">
    <source>
        <dbReference type="Proteomes" id="UP000824533"/>
    </source>
</evidence>
<evidence type="ECO:0000313" key="1">
    <source>
        <dbReference type="EMBL" id="KAJ0183266.1"/>
    </source>
</evidence>
<reference evidence="1 2" key="1">
    <citation type="journal article" date="2021" name="Front. Genet.">
        <title>Chromosome-Level Genome Assembly Reveals Significant Gene Expansion in the Toll and IMD Signaling Pathways of Dendrolimus kikuchii.</title>
        <authorList>
            <person name="Zhou J."/>
            <person name="Wu P."/>
            <person name="Xiong Z."/>
            <person name="Liu N."/>
            <person name="Zhao N."/>
            <person name="Ji M."/>
            <person name="Qiu Y."/>
            <person name="Yang B."/>
        </authorList>
    </citation>
    <scope>NUCLEOTIDE SEQUENCE [LARGE SCALE GENOMIC DNA]</scope>
    <source>
        <strain evidence="1">Ann1</strain>
    </source>
</reference>
<organism evidence="1 2">
    <name type="scientific">Dendrolimus kikuchii</name>
    <dbReference type="NCBI Taxonomy" id="765133"/>
    <lineage>
        <taxon>Eukaryota</taxon>
        <taxon>Metazoa</taxon>
        <taxon>Ecdysozoa</taxon>
        <taxon>Arthropoda</taxon>
        <taxon>Hexapoda</taxon>
        <taxon>Insecta</taxon>
        <taxon>Pterygota</taxon>
        <taxon>Neoptera</taxon>
        <taxon>Endopterygota</taxon>
        <taxon>Lepidoptera</taxon>
        <taxon>Glossata</taxon>
        <taxon>Ditrysia</taxon>
        <taxon>Bombycoidea</taxon>
        <taxon>Lasiocampidae</taxon>
        <taxon>Dendrolimus</taxon>
    </lineage>
</organism>
<gene>
    <name evidence="1" type="ORF">K1T71_001242</name>
</gene>
<keyword evidence="2" id="KW-1185">Reference proteome</keyword>
<name>A0ACC1DH87_9NEOP</name>
<sequence length="201" mass="22720">MLLSRLSVIPHFKPFTPTLTHNRGFWEFVNMMFNKPDPDRIKLLGPDRACAEWVLRNGGKVVWTNGLACADYNLLPPENQKTLQIAELDATDSGISHYGFPHLTGCTALWKIILHNASYIDNRALMGLAYGKSALTYVEVSKCLNVTDSGLKELKVLEKLKTLVLFNLESVNNLDECKHYLQQHLPKCKIEDGASEMNQQF</sequence>
<proteinExistence type="predicted"/>
<accession>A0ACC1DH87</accession>
<protein>
    <submittedName>
        <fullName evidence="1">Uncharacterized protein</fullName>
    </submittedName>
</protein>
<comment type="caution">
    <text evidence="1">The sequence shown here is derived from an EMBL/GenBank/DDBJ whole genome shotgun (WGS) entry which is preliminary data.</text>
</comment>